<proteinExistence type="predicted"/>
<evidence type="ECO:0000313" key="2">
    <source>
        <dbReference type="EMBL" id="KAK4111771.1"/>
    </source>
</evidence>
<evidence type="ECO:0000313" key="3">
    <source>
        <dbReference type="Proteomes" id="UP001302812"/>
    </source>
</evidence>
<comment type="caution">
    <text evidence="2">The sequence shown here is derived from an EMBL/GenBank/DDBJ whole genome shotgun (WGS) entry which is preliminary data.</text>
</comment>
<protein>
    <recommendedName>
        <fullName evidence="4">Conidiation-specific protein 8</fullName>
    </recommendedName>
</protein>
<evidence type="ECO:0000256" key="1">
    <source>
        <dbReference type="SAM" id="MobiDB-lite"/>
    </source>
</evidence>
<keyword evidence="3" id="KW-1185">Reference proteome</keyword>
<name>A0AAN6YQS0_9PEZI</name>
<feature type="compositionally biased region" description="Low complexity" evidence="1">
    <location>
        <begin position="16"/>
        <end position="38"/>
    </location>
</feature>
<reference evidence="2" key="1">
    <citation type="journal article" date="2023" name="Mol. Phylogenet. Evol.">
        <title>Genome-scale phylogeny and comparative genomics of the fungal order Sordariales.</title>
        <authorList>
            <person name="Hensen N."/>
            <person name="Bonometti L."/>
            <person name="Westerberg I."/>
            <person name="Brannstrom I.O."/>
            <person name="Guillou S."/>
            <person name="Cros-Aarteil S."/>
            <person name="Calhoun S."/>
            <person name="Haridas S."/>
            <person name="Kuo A."/>
            <person name="Mondo S."/>
            <person name="Pangilinan J."/>
            <person name="Riley R."/>
            <person name="LaButti K."/>
            <person name="Andreopoulos B."/>
            <person name="Lipzen A."/>
            <person name="Chen C."/>
            <person name="Yan M."/>
            <person name="Daum C."/>
            <person name="Ng V."/>
            <person name="Clum A."/>
            <person name="Steindorff A."/>
            <person name="Ohm R.A."/>
            <person name="Martin F."/>
            <person name="Silar P."/>
            <person name="Natvig D.O."/>
            <person name="Lalanne C."/>
            <person name="Gautier V."/>
            <person name="Ament-Velasquez S.L."/>
            <person name="Kruys A."/>
            <person name="Hutchinson M.I."/>
            <person name="Powell A.J."/>
            <person name="Barry K."/>
            <person name="Miller A.N."/>
            <person name="Grigoriev I.V."/>
            <person name="Debuchy R."/>
            <person name="Gladieux P."/>
            <person name="Hiltunen Thoren M."/>
            <person name="Johannesson H."/>
        </authorList>
    </citation>
    <scope>NUCLEOTIDE SEQUENCE</scope>
    <source>
        <strain evidence="2">CBS 508.74</strain>
    </source>
</reference>
<dbReference type="Proteomes" id="UP001302812">
    <property type="component" value="Unassembled WGS sequence"/>
</dbReference>
<feature type="region of interest" description="Disordered" evidence="1">
    <location>
        <begin position="1"/>
        <end position="99"/>
    </location>
</feature>
<dbReference type="GeneID" id="89941916"/>
<dbReference type="AlphaFoldDB" id="A0AAN6YQS0"/>
<evidence type="ECO:0008006" key="4">
    <source>
        <dbReference type="Google" id="ProtNLM"/>
    </source>
</evidence>
<dbReference type="RefSeq" id="XP_064669341.1">
    <property type="nucleotide sequence ID" value="XM_064817791.1"/>
</dbReference>
<reference evidence="2" key="2">
    <citation type="submission" date="2023-05" db="EMBL/GenBank/DDBJ databases">
        <authorList>
            <consortium name="Lawrence Berkeley National Laboratory"/>
            <person name="Steindorff A."/>
            <person name="Hensen N."/>
            <person name="Bonometti L."/>
            <person name="Westerberg I."/>
            <person name="Brannstrom I.O."/>
            <person name="Guillou S."/>
            <person name="Cros-Aarteil S."/>
            <person name="Calhoun S."/>
            <person name="Haridas S."/>
            <person name="Kuo A."/>
            <person name="Mondo S."/>
            <person name="Pangilinan J."/>
            <person name="Riley R."/>
            <person name="Labutti K."/>
            <person name="Andreopoulos B."/>
            <person name="Lipzen A."/>
            <person name="Chen C."/>
            <person name="Yanf M."/>
            <person name="Daum C."/>
            <person name="Ng V."/>
            <person name="Clum A."/>
            <person name="Ohm R."/>
            <person name="Martin F."/>
            <person name="Silar P."/>
            <person name="Natvig D."/>
            <person name="Lalanne C."/>
            <person name="Gautier V."/>
            <person name="Ament-Velasquez S.L."/>
            <person name="Kruys A."/>
            <person name="Hutchinson M.I."/>
            <person name="Powell A.J."/>
            <person name="Barry K."/>
            <person name="Miller A.N."/>
            <person name="Grigoriev I.V."/>
            <person name="Debuchy R."/>
            <person name="Gladieux P."/>
            <person name="Thoren M.H."/>
            <person name="Johannesson H."/>
        </authorList>
    </citation>
    <scope>NUCLEOTIDE SEQUENCE</scope>
    <source>
        <strain evidence="2">CBS 508.74</strain>
    </source>
</reference>
<sequence length="99" mass="10650">MADNIPSGTEYRTGRSDSTSSASTAATQATFSPSATAAHAAGFSTPVRRRSSGHLFEGLTAQKRKDDPASVARRQSLNEQRPPPGFIGQMWNNWVRGNK</sequence>
<organism evidence="2 3">
    <name type="scientific">Canariomyces notabilis</name>
    <dbReference type="NCBI Taxonomy" id="2074819"/>
    <lineage>
        <taxon>Eukaryota</taxon>
        <taxon>Fungi</taxon>
        <taxon>Dikarya</taxon>
        <taxon>Ascomycota</taxon>
        <taxon>Pezizomycotina</taxon>
        <taxon>Sordariomycetes</taxon>
        <taxon>Sordariomycetidae</taxon>
        <taxon>Sordariales</taxon>
        <taxon>Chaetomiaceae</taxon>
        <taxon>Canariomyces</taxon>
    </lineage>
</organism>
<dbReference type="EMBL" id="MU853344">
    <property type="protein sequence ID" value="KAK4111771.1"/>
    <property type="molecule type" value="Genomic_DNA"/>
</dbReference>
<gene>
    <name evidence="2" type="ORF">N656DRAFT_798663</name>
</gene>
<accession>A0AAN6YQS0</accession>